<dbReference type="OrthoDB" id="6779804at2759"/>
<feature type="compositionally biased region" description="Acidic residues" evidence="1">
    <location>
        <begin position="12"/>
        <end position="21"/>
    </location>
</feature>
<dbReference type="AlphaFoldDB" id="A0A4Y2F7T0"/>
<feature type="region of interest" description="Disordered" evidence="1">
    <location>
        <begin position="1"/>
        <end position="29"/>
    </location>
</feature>
<evidence type="ECO:0000256" key="1">
    <source>
        <dbReference type="SAM" id="MobiDB-lite"/>
    </source>
</evidence>
<dbReference type="EMBL" id="BGPR01000842">
    <property type="protein sequence ID" value="GBM37503.1"/>
    <property type="molecule type" value="Genomic_DNA"/>
</dbReference>
<protein>
    <submittedName>
        <fullName evidence="2">Uncharacterized protein</fullName>
    </submittedName>
</protein>
<name>A0A4Y2F7T0_ARAVE</name>
<organism evidence="2 3">
    <name type="scientific">Araneus ventricosus</name>
    <name type="common">Orbweaver spider</name>
    <name type="synonym">Epeira ventricosa</name>
    <dbReference type="NCBI Taxonomy" id="182803"/>
    <lineage>
        <taxon>Eukaryota</taxon>
        <taxon>Metazoa</taxon>
        <taxon>Ecdysozoa</taxon>
        <taxon>Arthropoda</taxon>
        <taxon>Chelicerata</taxon>
        <taxon>Arachnida</taxon>
        <taxon>Araneae</taxon>
        <taxon>Araneomorphae</taxon>
        <taxon>Entelegynae</taxon>
        <taxon>Araneoidea</taxon>
        <taxon>Araneidae</taxon>
        <taxon>Araneus</taxon>
    </lineage>
</organism>
<gene>
    <name evidence="2" type="ORF">AVEN_224389_1</name>
</gene>
<accession>A0A4Y2F7T0</accession>
<reference evidence="2 3" key="1">
    <citation type="journal article" date="2019" name="Sci. Rep.">
        <title>Orb-weaving spider Araneus ventricosus genome elucidates the spidroin gene catalogue.</title>
        <authorList>
            <person name="Kono N."/>
            <person name="Nakamura H."/>
            <person name="Ohtoshi R."/>
            <person name="Moran D.A.P."/>
            <person name="Shinohara A."/>
            <person name="Yoshida Y."/>
            <person name="Fujiwara M."/>
            <person name="Mori M."/>
            <person name="Tomita M."/>
            <person name="Arakawa K."/>
        </authorList>
    </citation>
    <scope>NUCLEOTIDE SEQUENCE [LARGE SCALE GENOMIC DNA]</scope>
</reference>
<evidence type="ECO:0000313" key="2">
    <source>
        <dbReference type="EMBL" id="GBM37503.1"/>
    </source>
</evidence>
<keyword evidence="3" id="KW-1185">Reference proteome</keyword>
<dbReference type="Proteomes" id="UP000499080">
    <property type="component" value="Unassembled WGS sequence"/>
</dbReference>
<comment type="caution">
    <text evidence="2">The sequence shown here is derived from an EMBL/GenBank/DDBJ whole genome shotgun (WGS) entry which is preliminary data.</text>
</comment>
<sequence length="87" mass="9855">MERLRKLHPEVETDQDSDFDNEGNGPEDILEVNLHESFSEHDTESKEEGDAGKEELHQLQSYQRIGFIVDPVSLKSSNGMAAYACLF</sequence>
<feature type="compositionally biased region" description="Basic and acidic residues" evidence="1">
    <location>
        <begin position="1"/>
        <end position="11"/>
    </location>
</feature>
<proteinExistence type="predicted"/>
<evidence type="ECO:0000313" key="3">
    <source>
        <dbReference type="Proteomes" id="UP000499080"/>
    </source>
</evidence>